<organism evidence="1 2">
    <name type="scientific">Planomicrobium okeanokoites</name>
    <name type="common">Planococcus okeanokoites</name>
    <name type="synonym">Flavobacterium okeanokoites</name>
    <dbReference type="NCBI Taxonomy" id="244"/>
    <lineage>
        <taxon>Bacteria</taxon>
        <taxon>Bacillati</taxon>
        <taxon>Bacillota</taxon>
        <taxon>Bacilli</taxon>
        <taxon>Bacillales</taxon>
        <taxon>Caryophanaceae</taxon>
        <taxon>Planomicrobium</taxon>
    </lineage>
</organism>
<comment type="caution">
    <text evidence="1">The sequence shown here is derived from an EMBL/GenBank/DDBJ whole genome shotgun (WGS) entry which is preliminary data.</text>
</comment>
<gene>
    <name evidence="1" type="ORF">ACFOEJ_16710</name>
</gene>
<accession>A0ABV7KT95</accession>
<evidence type="ECO:0000313" key="2">
    <source>
        <dbReference type="Proteomes" id="UP001595625"/>
    </source>
</evidence>
<sequence>MSERITAEINLMENKAYIVKDGALITLDSPPSGYGQQTIHWESEKVTRIVHGHIQKV</sequence>
<dbReference type="Proteomes" id="UP001595625">
    <property type="component" value="Unassembled WGS sequence"/>
</dbReference>
<name>A0ABV7KT95_PLAOK</name>
<dbReference type="InterPro" id="IPR025017">
    <property type="entry name" value="DUF3954"/>
</dbReference>
<proteinExistence type="predicted"/>
<evidence type="ECO:0000313" key="1">
    <source>
        <dbReference type="EMBL" id="MFC3212711.1"/>
    </source>
</evidence>
<protein>
    <submittedName>
        <fullName evidence="1">DUF3954 domain-containing protein</fullName>
    </submittedName>
</protein>
<dbReference type="RefSeq" id="WP_240633542.1">
    <property type="nucleotide sequence ID" value="NZ_JBHRUJ010000030.1"/>
</dbReference>
<reference evidence="2" key="1">
    <citation type="journal article" date="2019" name="Int. J. Syst. Evol. Microbiol.">
        <title>The Global Catalogue of Microorganisms (GCM) 10K type strain sequencing project: providing services to taxonomists for standard genome sequencing and annotation.</title>
        <authorList>
            <consortium name="The Broad Institute Genomics Platform"/>
            <consortium name="The Broad Institute Genome Sequencing Center for Infectious Disease"/>
            <person name="Wu L."/>
            <person name="Ma J."/>
        </authorList>
    </citation>
    <scope>NUCLEOTIDE SEQUENCE [LARGE SCALE GENOMIC DNA]</scope>
    <source>
        <strain evidence="2">CCM 320</strain>
    </source>
</reference>
<dbReference type="EMBL" id="JBHRUJ010000030">
    <property type="protein sequence ID" value="MFC3212711.1"/>
    <property type="molecule type" value="Genomic_DNA"/>
</dbReference>
<dbReference type="Pfam" id="PF13128">
    <property type="entry name" value="DUF3954"/>
    <property type="match status" value="1"/>
</dbReference>
<keyword evidence="2" id="KW-1185">Reference proteome</keyword>